<protein>
    <submittedName>
        <fullName evidence="1">Uncharacterized protein</fullName>
    </submittedName>
</protein>
<accession>E4V787</accession>
<sequence>MLNFSATYLLENQTIWEKIAHLVLYRITLEFFKGEGGLKLLKEEIEIFNPNLKDLLPKDLIWLFRKEELETRSKGLALIYLKEKITLRLILVNKALRKILGTFKTSPTYKIEIEASIPPIRLNLNYLEGKKGKKEEEDLENLIEIRILPLPKEEVKKEYLELLKDILKSLENLIYYSDRSRLEKGTIGARIFEYITS</sequence>
<dbReference type="HOGENOM" id="CLU_1383838_0_0_1"/>
<dbReference type="eggNOG" id="KOG1075">
    <property type="taxonomic scope" value="Eukaryota"/>
</dbReference>
<dbReference type="RefSeq" id="XP_003169026.1">
    <property type="nucleotide sequence ID" value="XM_003168978.1"/>
</dbReference>
<organism evidence="2">
    <name type="scientific">Arthroderma gypseum (strain ATCC MYA-4604 / CBS 118893)</name>
    <name type="common">Microsporum gypseum</name>
    <dbReference type="NCBI Taxonomy" id="535722"/>
    <lineage>
        <taxon>Eukaryota</taxon>
        <taxon>Fungi</taxon>
        <taxon>Dikarya</taxon>
        <taxon>Ascomycota</taxon>
        <taxon>Pezizomycotina</taxon>
        <taxon>Eurotiomycetes</taxon>
        <taxon>Eurotiomycetidae</taxon>
        <taxon>Onygenales</taxon>
        <taxon>Arthrodermataceae</taxon>
        <taxon>Nannizzia</taxon>
    </lineage>
</organism>
<evidence type="ECO:0000313" key="1">
    <source>
        <dbReference type="EMBL" id="EFQ96953.1"/>
    </source>
</evidence>
<dbReference type="AlphaFoldDB" id="E4V787"/>
<dbReference type="VEuPathDB" id="FungiDB:MGYG_09214"/>
<keyword evidence="2" id="KW-1185">Reference proteome</keyword>
<dbReference type="Proteomes" id="UP000002669">
    <property type="component" value="Unassembled WGS sequence"/>
</dbReference>
<dbReference type="InParanoid" id="E4V787"/>
<evidence type="ECO:0000313" key="2">
    <source>
        <dbReference type="Proteomes" id="UP000002669"/>
    </source>
</evidence>
<dbReference type="GeneID" id="10024254"/>
<reference evidence="2" key="1">
    <citation type="journal article" date="2012" name="MBio">
        <title>Comparative genome analysis of Trichophyton rubrum and related dermatophytes reveals candidate genes involved in infection.</title>
        <authorList>
            <person name="Martinez D.A."/>
            <person name="Oliver B.G."/>
            <person name="Graeser Y."/>
            <person name="Goldberg J.M."/>
            <person name="Li W."/>
            <person name="Martinez-Rossi N.M."/>
            <person name="Monod M."/>
            <person name="Shelest E."/>
            <person name="Barton R.C."/>
            <person name="Birch E."/>
            <person name="Brakhage A.A."/>
            <person name="Chen Z."/>
            <person name="Gurr S.J."/>
            <person name="Heiman D."/>
            <person name="Heitman J."/>
            <person name="Kosti I."/>
            <person name="Rossi A."/>
            <person name="Saif S."/>
            <person name="Samalova M."/>
            <person name="Saunders C.W."/>
            <person name="Shea T."/>
            <person name="Summerbell R.C."/>
            <person name="Xu J."/>
            <person name="Young S."/>
            <person name="Zeng Q."/>
            <person name="Birren B.W."/>
            <person name="Cuomo C.A."/>
            <person name="White T.C."/>
        </authorList>
    </citation>
    <scope>NUCLEOTIDE SEQUENCE [LARGE SCALE GENOMIC DNA]</scope>
    <source>
        <strain evidence="2">ATCC MYA-4604 / CBS 118893</strain>
    </source>
</reference>
<name>E4V787_ARTGP</name>
<gene>
    <name evidence="1" type="ORF">MGYG_09214</name>
</gene>
<dbReference type="EMBL" id="DS989833">
    <property type="protein sequence ID" value="EFQ96953.1"/>
    <property type="molecule type" value="Genomic_DNA"/>
</dbReference>
<proteinExistence type="predicted"/>